<dbReference type="RefSeq" id="WP_191595847.1">
    <property type="nucleotide sequence ID" value="NZ_JACYFC010000006.1"/>
</dbReference>
<dbReference type="PIRSF" id="PIRSF003085">
    <property type="entry name" value="CMAS"/>
    <property type="match status" value="1"/>
</dbReference>
<dbReference type="InterPro" id="IPR003333">
    <property type="entry name" value="CMAS"/>
</dbReference>
<name>A0ABR8P2E7_9GAMM</name>
<evidence type="ECO:0000256" key="5">
    <source>
        <dbReference type="ARBA" id="ARBA00023098"/>
    </source>
</evidence>
<comment type="caution">
    <text evidence="6">The sequence shown here is derived from an EMBL/GenBank/DDBJ whole genome shotgun (WGS) entry which is preliminary data.</text>
</comment>
<organism evidence="6 7">
    <name type="scientific">Marinomonas colpomeniae</name>
    <dbReference type="NCBI Taxonomy" id="2774408"/>
    <lineage>
        <taxon>Bacteria</taxon>
        <taxon>Pseudomonadati</taxon>
        <taxon>Pseudomonadota</taxon>
        <taxon>Gammaproteobacteria</taxon>
        <taxon>Oceanospirillales</taxon>
        <taxon>Oceanospirillaceae</taxon>
        <taxon>Marinomonas</taxon>
    </lineage>
</organism>
<dbReference type="Proteomes" id="UP000604161">
    <property type="component" value="Unassembled WGS sequence"/>
</dbReference>
<keyword evidence="5" id="KW-0443">Lipid metabolism</keyword>
<dbReference type="InterPro" id="IPR029063">
    <property type="entry name" value="SAM-dependent_MTases_sf"/>
</dbReference>
<dbReference type="PANTHER" id="PTHR43667">
    <property type="entry name" value="CYCLOPROPANE-FATTY-ACYL-PHOSPHOLIPID SYNTHASE"/>
    <property type="match status" value="1"/>
</dbReference>
<protein>
    <submittedName>
        <fullName evidence="6">Class I SAM-dependent methyltransferase</fullName>
    </submittedName>
</protein>
<dbReference type="GO" id="GO:0008168">
    <property type="term" value="F:methyltransferase activity"/>
    <property type="evidence" value="ECO:0007669"/>
    <property type="project" value="UniProtKB-KW"/>
</dbReference>
<evidence type="ECO:0000256" key="2">
    <source>
        <dbReference type="ARBA" id="ARBA00022603"/>
    </source>
</evidence>
<keyword evidence="2 6" id="KW-0489">Methyltransferase</keyword>
<keyword evidence="3" id="KW-0808">Transferase</keyword>
<dbReference type="SUPFAM" id="SSF53335">
    <property type="entry name" value="S-adenosyl-L-methionine-dependent methyltransferases"/>
    <property type="match status" value="1"/>
</dbReference>
<reference evidence="6 7" key="1">
    <citation type="submission" date="2020-09" db="EMBL/GenBank/DDBJ databases">
        <title>Marinomonas sp. nov., isolated from the cysticercosis algae of Qingdao, China.</title>
        <authorList>
            <person name="Sun X."/>
        </authorList>
    </citation>
    <scope>NUCLEOTIDE SEQUENCE [LARGE SCALE GENOMIC DNA]</scope>
    <source>
        <strain evidence="6 7">SM2066</strain>
    </source>
</reference>
<evidence type="ECO:0000256" key="4">
    <source>
        <dbReference type="ARBA" id="ARBA00022691"/>
    </source>
</evidence>
<keyword evidence="7" id="KW-1185">Reference proteome</keyword>
<evidence type="ECO:0000256" key="1">
    <source>
        <dbReference type="ARBA" id="ARBA00010815"/>
    </source>
</evidence>
<dbReference type="CDD" id="cd02440">
    <property type="entry name" value="AdoMet_MTases"/>
    <property type="match status" value="1"/>
</dbReference>
<evidence type="ECO:0000256" key="3">
    <source>
        <dbReference type="ARBA" id="ARBA00022679"/>
    </source>
</evidence>
<dbReference type="GO" id="GO:0032259">
    <property type="term" value="P:methylation"/>
    <property type="evidence" value="ECO:0007669"/>
    <property type="project" value="UniProtKB-KW"/>
</dbReference>
<accession>A0ABR8P2E7</accession>
<dbReference type="EMBL" id="JACYFC010000006">
    <property type="protein sequence ID" value="MBD5772459.1"/>
    <property type="molecule type" value="Genomic_DNA"/>
</dbReference>
<evidence type="ECO:0000313" key="6">
    <source>
        <dbReference type="EMBL" id="MBD5772459.1"/>
    </source>
</evidence>
<dbReference type="PANTHER" id="PTHR43667:SF2">
    <property type="entry name" value="FATTY ACID C-METHYL TRANSFERASE"/>
    <property type="match status" value="1"/>
</dbReference>
<comment type="similarity">
    <text evidence="1">Belongs to the CFA/CMAS family.</text>
</comment>
<proteinExistence type="inferred from homology"/>
<dbReference type="Pfam" id="PF02353">
    <property type="entry name" value="CMAS"/>
    <property type="match status" value="1"/>
</dbReference>
<keyword evidence="4" id="KW-0949">S-adenosyl-L-methionine</keyword>
<dbReference type="InterPro" id="IPR050723">
    <property type="entry name" value="CFA/CMAS"/>
</dbReference>
<dbReference type="Gene3D" id="3.40.50.150">
    <property type="entry name" value="Vaccinia Virus protein VP39"/>
    <property type="match status" value="1"/>
</dbReference>
<evidence type="ECO:0000313" key="7">
    <source>
        <dbReference type="Proteomes" id="UP000604161"/>
    </source>
</evidence>
<sequence length="428" mass="49063">MNSVSMDNQKVRKNNTTTWFDSLARKMVFAMLERLEVGHLILEENGNIYLFGEEKESSKYIAHIHIHDINTYRDIFLNSSIGAGEAYMKGWWTSSDVVAVIRLMVANLNLINKMDAKRPIWSRIGAKIMHKMNANTKKGSKENISAHYDLGNDFFSLFLDPTMMYSSAIYPQKGASLEEASVHKLDRICQKLQLSKEDHLLEIGTGWGGMAIHAAKHYGCQVTTTTISKEQYEFAKERVEAEGLQDKITLLLEDYRDLEGQYDKLVSIEMIEAVGHKFYDSYFSKCSALLKPHGVMVIQAITIADQRYDYARRSVDFIQRYIFPGGCLPSNQVIAHKIASKTDMQIVGLEDITEHYAKTLADWRTRFHAARHHVMDMGFDDVFCRMWDFYLAYCEGGFKERAISTGQFVFAKPEHRLSIEQPVLTVRT</sequence>
<gene>
    <name evidence="6" type="ORF">IF202_15580</name>
</gene>